<feature type="compositionally biased region" description="Basic and acidic residues" evidence="1">
    <location>
        <begin position="697"/>
        <end position="714"/>
    </location>
</feature>
<feature type="compositionally biased region" description="Basic and acidic residues" evidence="1">
    <location>
        <begin position="354"/>
        <end position="367"/>
    </location>
</feature>
<dbReference type="SUPFAM" id="SSF55961">
    <property type="entry name" value="Bet v1-like"/>
    <property type="match status" value="1"/>
</dbReference>
<feature type="compositionally biased region" description="Basic and acidic residues" evidence="1">
    <location>
        <begin position="217"/>
        <end position="236"/>
    </location>
</feature>
<proteinExistence type="predicted"/>
<feature type="region of interest" description="Disordered" evidence="1">
    <location>
        <begin position="697"/>
        <end position="741"/>
    </location>
</feature>
<name>A0ABP0DDF4_9PEZI</name>
<protein>
    <recommendedName>
        <fullName evidence="2">DUF3074 domain-containing protein</fullName>
    </recommendedName>
</protein>
<feature type="compositionally biased region" description="Low complexity" evidence="1">
    <location>
        <begin position="75"/>
        <end position="89"/>
    </location>
</feature>
<feature type="region of interest" description="Disordered" evidence="1">
    <location>
        <begin position="331"/>
        <end position="367"/>
    </location>
</feature>
<feature type="region of interest" description="Disordered" evidence="1">
    <location>
        <begin position="50"/>
        <end position="115"/>
    </location>
</feature>
<comment type="caution">
    <text evidence="3">The sequence shown here is derived from an EMBL/GenBank/DDBJ whole genome shotgun (WGS) entry which is preliminary data.</text>
</comment>
<feature type="compositionally biased region" description="Basic and acidic residues" evidence="1">
    <location>
        <begin position="91"/>
        <end position="112"/>
    </location>
</feature>
<dbReference type="PANTHER" id="PTHR40370">
    <property type="entry name" value="EXPRESSED PROTEIN"/>
    <property type="match status" value="1"/>
</dbReference>
<evidence type="ECO:0000313" key="4">
    <source>
        <dbReference type="Proteomes" id="UP001642502"/>
    </source>
</evidence>
<feature type="region of interest" description="Disordered" evidence="1">
    <location>
        <begin position="217"/>
        <end position="239"/>
    </location>
</feature>
<evidence type="ECO:0000256" key="1">
    <source>
        <dbReference type="SAM" id="MobiDB-lite"/>
    </source>
</evidence>
<accession>A0ABP0DDF4</accession>
<evidence type="ECO:0000259" key="2">
    <source>
        <dbReference type="Pfam" id="PF11274"/>
    </source>
</evidence>
<dbReference type="Proteomes" id="UP001642502">
    <property type="component" value="Unassembled WGS sequence"/>
</dbReference>
<feature type="domain" description="DUF3074" evidence="2">
    <location>
        <begin position="141"/>
        <end position="415"/>
    </location>
</feature>
<feature type="compositionally biased region" description="Low complexity" evidence="1">
    <location>
        <begin position="51"/>
        <end position="65"/>
    </location>
</feature>
<dbReference type="PANTHER" id="PTHR40370:SF1">
    <property type="entry name" value="DUF3074 DOMAIN-CONTAINING PROTEIN"/>
    <property type="match status" value="1"/>
</dbReference>
<evidence type="ECO:0000313" key="3">
    <source>
        <dbReference type="EMBL" id="CAK7265362.1"/>
    </source>
</evidence>
<dbReference type="Pfam" id="PF11274">
    <property type="entry name" value="DUF3074"/>
    <property type="match status" value="1"/>
</dbReference>
<feature type="compositionally biased region" description="Polar residues" evidence="1">
    <location>
        <begin position="331"/>
        <end position="352"/>
    </location>
</feature>
<gene>
    <name evidence="3" type="ORF">SEPCBS119000_001473</name>
</gene>
<organism evidence="3 4">
    <name type="scientific">Sporothrix epigloea</name>
    <dbReference type="NCBI Taxonomy" id="1892477"/>
    <lineage>
        <taxon>Eukaryota</taxon>
        <taxon>Fungi</taxon>
        <taxon>Dikarya</taxon>
        <taxon>Ascomycota</taxon>
        <taxon>Pezizomycotina</taxon>
        <taxon>Sordariomycetes</taxon>
        <taxon>Sordariomycetidae</taxon>
        <taxon>Ophiostomatales</taxon>
        <taxon>Ophiostomataceae</taxon>
        <taxon>Sporothrix</taxon>
    </lineage>
</organism>
<sequence>MTLSVNDSNPLAALGPIDWDTVDCDDLDGFLTGTLTCAQLLVDSIPAAALSSSSHSGKSGRQRSQTDGAVSYNWSGGATSSPADSADSADSSDKQQAQKHEKLRQDLQRSWKEVSTSGANPRDIVVYKMNGGREGYAGSSWFARRSLHRVEKAKPTAGGSDTAAGGQDVVIEFDMFRRALLKEFALPDEGDDAASEAPATIRTMSTKKRLEHVVFDNNDKDAQPTDGEADTKKDANSAKPSITRQLDVYLLEAVFPGPTATRDFVTMQLTAQAPYLMPGDTSSKPDHSLRQFIVVSKPCNHPETPVRQGYVRAEYESVELIREVRVPVESGTKSGKSHLSANNMRKTQSSVDLSHAHLDGKTGQDADHSSEAFEIAIEWLMITRNNPGGNVPRFLVDKSTPSSIISDTNKFMDWLVAQELKAKAQNGSISETSAATSAPAVAVDSTGKSAKAVVEHVIPEDDEEEAAQEISVDQGVEAAAIDNSQRSSERSPSVSIRSVESSGGAASSAKLFSMITGVLGGAVPAVASKLPNPFVGAVEVLNPPLEAFPDLEDDADTGGETYSVIDDDEMAEETTRGRLQPVDGGAQVHSVADRTLQPSAASIHSLDTATSTASGPLPKPMTALEILAHNRAVALGRLHDLAPFKTDSENETELGLHHDTVEKIRAKHSAAQAVKLAKAVEAAQQRHETQLRMLQDRHRQAEEAVLKSTSDKEQRHGRKSLESVATSESASKAPASTSGVSTLSAQEAIGANDWSSTSSLSTTASQSVALDVRTKLDKLRVKHEKAVARQEAQYHKQMKKLERKRQQLVDKDAARLRKHQERGEKMDLAKLLVLAQAERDSARREVEMLGMKVQRLDAQNKMLVAEVAKLKE</sequence>
<dbReference type="InterPro" id="IPR023393">
    <property type="entry name" value="START-like_dom_sf"/>
</dbReference>
<dbReference type="InterPro" id="IPR024500">
    <property type="entry name" value="DUF3074"/>
</dbReference>
<keyword evidence="4" id="KW-1185">Reference proteome</keyword>
<dbReference type="EMBL" id="CAWUON010000011">
    <property type="protein sequence ID" value="CAK7265362.1"/>
    <property type="molecule type" value="Genomic_DNA"/>
</dbReference>
<feature type="compositionally biased region" description="Polar residues" evidence="1">
    <location>
        <begin position="723"/>
        <end position="741"/>
    </location>
</feature>
<dbReference type="Gene3D" id="3.30.530.20">
    <property type="match status" value="1"/>
</dbReference>
<reference evidence="3 4" key="1">
    <citation type="submission" date="2024-01" db="EMBL/GenBank/DDBJ databases">
        <authorList>
            <person name="Allen C."/>
            <person name="Tagirdzhanova G."/>
        </authorList>
    </citation>
    <scope>NUCLEOTIDE SEQUENCE [LARGE SCALE GENOMIC DNA]</scope>
    <source>
        <strain evidence="3 4">CBS 119000</strain>
    </source>
</reference>